<evidence type="ECO:0000259" key="5">
    <source>
        <dbReference type="Pfam" id="PF00891"/>
    </source>
</evidence>
<dbReference type="Pfam" id="PF00891">
    <property type="entry name" value="Methyltransf_2"/>
    <property type="match status" value="1"/>
</dbReference>
<dbReference type="Gene3D" id="3.40.50.150">
    <property type="entry name" value="Vaccinia Virus protein VP39"/>
    <property type="match status" value="1"/>
</dbReference>
<accession>A0A4R8QAD5</accession>
<dbReference type="EMBL" id="QAPG01000059">
    <property type="protein sequence ID" value="TDZ33746.1"/>
    <property type="molecule type" value="Genomic_DNA"/>
</dbReference>
<dbReference type="AlphaFoldDB" id="A0A4R8QAD5"/>
<dbReference type="InterPro" id="IPR029063">
    <property type="entry name" value="SAM-dependent_MTases_sf"/>
</dbReference>
<evidence type="ECO:0000256" key="4">
    <source>
        <dbReference type="PIRSR" id="PIRSR005739-1"/>
    </source>
</evidence>
<keyword evidence="2 7" id="KW-0808">Transferase</keyword>
<feature type="domain" description="O-methyltransferase C-terminal" evidence="5">
    <location>
        <begin position="167"/>
        <end position="368"/>
    </location>
</feature>
<dbReference type="PANTHER" id="PTHR43712">
    <property type="entry name" value="PUTATIVE (AFU_ORTHOLOGUE AFUA_4G14580)-RELATED"/>
    <property type="match status" value="1"/>
</dbReference>
<gene>
    <name evidence="7" type="primary">fsa4-2</name>
    <name evidence="7" type="ORF">C8035_v010967</name>
</gene>
<feature type="active site" description="Proton acceptor" evidence="4">
    <location>
        <position position="300"/>
    </location>
</feature>
<dbReference type="GO" id="GO:0032259">
    <property type="term" value="P:methylation"/>
    <property type="evidence" value="ECO:0007669"/>
    <property type="project" value="UniProtKB-KW"/>
</dbReference>
<organism evidence="7 8">
    <name type="scientific">Colletotrichum spinosum</name>
    <dbReference type="NCBI Taxonomy" id="1347390"/>
    <lineage>
        <taxon>Eukaryota</taxon>
        <taxon>Fungi</taxon>
        <taxon>Dikarya</taxon>
        <taxon>Ascomycota</taxon>
        <taxon>Pezizomycotina</taxon>
        <taxon>Sordariomycetes</taxon>
        <taxon>Hypocreomycetidae</taxon>
        <taxon>Glomerellales</taxon>
        <taxon>Glomerellaceae</taxon>
        <taxon>Colletotrichum</taxon>
        <taxon>Colletotrichum orbiculare species complex</taxon>
    </lineage>
</organism>
<dbReference type="Gene3D" id="1.10.10.10">
    <property type="entry name" value="Winged helix-like DNA-binding domain superfamily/Winged helix DNA-binding domain"/>
    <property type="match status" value="1"/>
</dbReference>
<dbReference type="InterPro" id="IPR012967">
    <property type="entry name" value="COMT_dimerisation"/>
</dbReference>
<reference evidence="7 8" key="1">
    <citation type="submission" date="2018-11" db="EMBL/GenBank/DDBJ databases">
        <title>Genome sequence and assembly of Colletotrichum spinosum.</title>
        <authorList>
            <person name="Gan P."/>
            <person name="Shirasu K."/>
        </authorList>
    </citation>
    <scope>NUCLEOTIDE SEQUENCE [LARGE SCALE GENOMIC DNA]</scope>
    <source>
        <strain evidence="7 8">CBS 515.97</strain>
    </source>
</reference>
<dbReference type="SUPFAM" id="SSF53335">
    <property type="entry name" value="S-adenosyl-L-methionine-dependent methyltransferases"/>
    <property type="match status" value="1"/>
</dbReference>
<dbReference type="PROSITE" id="PS51683">
    <property type="entry name" value="SAM_OMT_II"/>
    <property type="match status" value="1"/>
</dbReference>
<dbReference type="Pfam" id="PF08100">
    <property type="entry name" value="Dimerisation"/>
    <property type="match status" value="1"/>
</dbReference>
<name>A0A4R8QAD5_9PEZI</name>
<comment type="caution">
    <text evidence="7">The sequence shown here is derived from an EMBL/GenBank/DDBJ whole genome shotgun (WGS) entry which is preliminary data.</text>
</comment>
<feature type="domain" description="O-methyltransferase dimerisation" evidence="6">
    <location>
        <begin position="61"/>
        <end position="128"/>
    </location>
</feature>
<sequence>MVTVSETISDLATQLSGLAKSSSSDAEKRSAAAVIARQILLASKGPFSDWMARAFNSAEAASLRLLLDWGAFEVIPMEGTISYTELAKKLEADFSLVRRLCWVLVSGDILRQHGNDQVAHTDISKQYLPEHPNGWDEHLVPTTRMPDYFEQYGRREPAGRLHTPHAFSHGQPDKDIWEIQKQNPERMKRFMKAMEVTQNWAPLVGIYDFKWIEPRLSEDKNRVVLVDVGGGKGHAIKAILNENPFLPADRMVLEDRDEIIAEVAALKEPELKSVRLQVHDFHQPQPVKNALFYWIRRCLHDYGDDVCAQMLRQLSDAMAQDSKLLIVEYVLPNPPPPMAAMTDFGMMNIGGKERTTEDWATLVARSGLRIEKIHGLEKRMQVLECVKISDGAKWRTSL</sequence>
<evidence type="ECO:0000256" key="3">
    <source>
        <dbReference type="ARBA" id="ARBA00022691"/>
    </source>
</evidence>
<keyword evidence="8" id="KW-1185">Reference proteome</keyword>
<dbReference type="InterPro" id="IPR016461">
    <property type="entry name" value="COMT-like"/>
</dbReference>
<proteinExistence type="predicted"/>
<evidence type="ECO:0000256" key="1">
    <source>
        <dbReference type="ARBA" id="ARBA00022603"/>
    </source>
</evidence>
<evidence type="ECO:0000259" key="6">
    <source>
        <dbReference type="Pfam" id="PF08100"/>
    </source>
</evidence>
<dbReference type="PANTHER" id="PTHR43712:SF16">
    <property type="entry name" value="O-METHYLTRANSFERASE ELCB"/>
    <property type="match status" value="1"/>
</dbReference>
<protein>
    <submittedName>
        <fullName evidence="7">Methyltransferase fsa4</fullName>
    </submittedName>
</protein>
<dbReference type="PIRSF" id="PIRSF005739">
    <property type="entry name" value="O-mtase"/>
    <property type="match status" value="1"/>
</dbReference>
<dbReference type="GO" id="GO:0008171">
    <property type="term" value="F:O-methyltransferase activity"/>
    <property type="evidence" value="ECO:0007669"/>
    <property type="project" value="InterPro"/>
</dbReference>
<evidence type="ECO:0000313" key="7">
    <source>
        <dbReference type="EMBL" id="TDZ33746.1"/>
    </source>
</evidence>
<dbReference type="InterPro" id="IPR001077">
    <property type="entry name" value="COMT_C"/>
</dbReference>
<dbReference type="Proteomes" id="UP000295083">
    <property type="component" value="Unassembled WGS sequence"/>
</dbReference>
<keyword evidence="3" id="KW-0949">S-adenosyl-L-methionine</keyword>
<evidence type="ECO:0000256" key="2">
    <source>
        <dbReference type="ARBA" id="ARBA00022679"/>
    </source>
</evidence>
<dbReference type="InterPro" id="IPR036390">
    <property type="entry name" value="WH_DNA-bd_sf"/>
</dbReference>
<dbReference type="SUPFAM" id="SSF46785">
    <property type="entry name" value="Winged helix' DNA-binding domain"/>
    <property type="match status" value="1"/>
</dbReference>
<keyword evidence="1 7" id="KW-0489">Methyltransferase</keyword>
<dbReference type="InterPro" id="IPR036388">
    <property type="entry name" value="WH-like_DNA-bd_sf"/>
</dbReference>
<evidence type="ECO:0000313" key="8">
    <source>
        <dbReference type="Proteomes" id="UP000295083"/>
    </source>
</evidence>